<proteinExistence type="predicted"/>
<dbReference type="Proteomes" id="UP000008177">
    <property type="component" value="Unplaced contigs"/>
</dbReference>
<dbReference type="AlphaFoldDB" id="G2YR44"/>
<name>G2YR44_BOTF4</name>
<protein>
    <submittedName>
        <fullName evidence="1">Uncharacterized protein</fullName>
    </submittedName>
</protein>
<sequence length="35" mass="3853">MNTLLTPGMEWSDGPLKVDLLATLSEAMSCRFPID</sequence>
<gene>
    <name evidence="1" type="ORF">BofuT4_uP127920.1</name>
</gene>
<dbReference type="EMBL" id="FQ790350">
    <property type="protein sequence ID" value="CCD54092.1"/>
    <property type="molecule type" value="Genomic_DNA"/>
</dbReference>
<evidence type="ECO:0000313" key="1">
    <source>
        <dbReference type="EMBL" id="CCD54092.1"/>
    </source>
</evidence>
<dbReference type="HOGENOM" id="CLU_3368397_0_0_1"/>
<evidence type="ECO:0000313" key="2">
    <source>
        <dbReference type="Proteomes" id="UP000008177"/>
    </source>
</evidence>
<organism evidence="1 2">
    <name type="scientific">Botryotinia fuckeliana (strain T4)</name>
    <name type="common">Noble rot fungus</name>
    <name type="synonym">Botrytis cinerea</name>
    <dbReference type="NCBI Taxonomy" id="999810"/>
    <lineage>
        <taxon>Eukaryota</taxon>
        <taxon>Fungi</taxon>
        <taxon>Dikarya</taxon>
        <taxon>Ascomycota</taxon>
        <taxon>Pezizomycotina</taxon>
        <taxon>Leotiomycetes</taxon>
        <taxon>Helotiales</taxon>
        <taxon>Sclerotiniaceae</taxon>
        <taxon>Botrytis</taxon>
    </lineage>
</organism>
<reference evidence="2" key="1">
    <citation type="journal article" date="2011" name="PLoS Genet.">
        <title>Genomic analysis of the necrotrophic fungal pathogens Sclerotinia sclerotiorum and Botrytis cinerea.</title>
        <authorList>
            <person name="Amselem J."/>
            <person name="Cuomo C.A."/>
            <person name="van Kan J.A."/>
            <person name="Viaud M."/>
            <person name="Benito E.P."/>
            <person name="Couloux A."/>
            <person name="Coutinho P.M."/>
            <person name="de Vries R.P."/>
            <person name="Dyer P.S."/>
            <person name="Fillinger S."/>
            <person name="Fournier E."/>
            <person name="Gout L."/>
            <person name="Hahn M."/>
            <person name="Kohn L."/>
            <person name="Lapalu N."/>
            <person name="Plummer K.M."/>
            <person name="Pradier J.M."/>
            <person name="Quevillon E."/>
            <person name="Sharon A."/>
            <person name="Simon A."/>
            <person name="ten Have A."/>
            <person name="Tudzynski B."/>
            <person name="Tudzynski P."/>
            <person name="Wincker P."/>
            <person name="Andrew M."/>
            <person name="Anthouard V."/>
            <person name="Beever R.E."/>
            <person name="Beffa R."/>
            <person name="Benoit I."/>
            <person name="Bouzid O."/>
            <person name="Brault B."/>
            <person name="Chen Z."/>
            <person name="Choquer M."/>
            <person name="Collemare J."/>
            <person name="Cotton P."/>
            <person name="Danchin E.G."/>
            <person name="Da Silva C."/>
            <person name="Gautier A."/>
            <person name="Giraud C."/>
            <person name="Giraud T."/>
            <person name="Gonzalez C."/>
            <person name="Grossetete S."/>
            <person name="Guldener U."/>
            <person name="Henrissat B."/>
            <person name="Howlett B.J."/>
            <person name="Kodira C."/>
            <person name="Kretschmer M."/>
            <person name="Lappartient A."/>
            <person name="Leroch M."/>
            <person name="Levis C."/>
            <person name="Mauceli E."/>
            <person name="Neuveglise C."/>
            <person name="Oeser B."/>
            <person name="Pearson M."/>
            <person name="Poulain J."/>
            <person name="Poussereau N."/>
            <person name="Quesneville H."/>
            <person name="Rascle C."/>
            <person name="Schumacher J."/>
            <person name="Segurens B."/>
            <person name="Sexton A."/>
            <person name="Silva E."/>
            <person name="Sirven C."/>
            <person name="Soanes D.M."/>
            <person name="Talbot N.J."/>
            <person name="Templeton M."/>
            <person name="Yandava C."/>
            <person name="Yarden O."/>
            <person name="Zeng Q."/>
            <person name="Rollins J.A."/>
            <person name="Lebrun M.H."/>
            <person name="Dickman M."/>
        </authorList>
    </citation>
    <scope>NUCLEOTIDE SEQUENCE [LARGE SCALE GENOMIC DNA]</scope>
    <source>
        <strain evidence="2">T4</strain>
    </source>
</reference>
<accession>G2YR44</accession>
<dbReference type="InParanoid" id="G2YR44"/>